<gene>
    <name evidence="2" type="ORF">HYN46_03860</name>
</gene>
<dbReference type="Pfam" id="PF02616">
    <property type="entry name" value="SMC_ScpA"/>
    <property type="match status" value="1"/>
</dbReference>
<protein>
    <recommendedName>
        <fullName evidence="1">Segregation and condensation protein A</fullName>
    </recommendedName>
</protein>
<dbReference type="OrthoDB" id="9811016at2"/>
<proteinExistence type="predicted"/>
<organism evidence="2 3">
    <name type="scientific">Aquirhabdus parva</name>
    <dbReference type="NCBI Taxonomy" id="2283318"/>
    <lineage>
        <taxon>Bacteria</taxon>
        <taxon>Pseudomonadati</taxon>
        <taxon>Pseudomonadota</taxon>
        <taxon>Gammaproteobacteria</taxon>
        <taxon>Moraxellales</taxon>
        <taxon>Moraxellaceae</taxon>
        <taxon>Aquirhabdus</taxon>
    </lineage>
</organism>
<evidence type="ECO:0000313" key="3">
    <source>
        <dbReference type="Proteomes" id="UP000253940"/>
    </source>
</evidence>
<dbReference type="PANTHER" id="PTHR33969">
    <property type="entry name" value="SEGREGATION AND CONDENSATION PROTEIN A"/>
    <property type="match status" value="1"/>
</dbReference>
<dbReference type="RefSeq" id="WP_114900586.1">
    <property type="nucleotide sequence ID" value="NZ_CP031222.1"/>
</dbReference>
<keyword evidence="3" id="KW-1185">Reference proteome</keyword>
<evidence type="ECO:0000256" key="1">
    <source>
        <dbReference type="ARBA" id="ARBA00044777"/>
    </source>
</evidence>
<dbReference type="PANTHER" id="PTHR33969:SF2">
    <property type="entry name" value="SEGREGATION AND CONDENSATION PROTEIN A"/>
    <property type="match status" value="1"/>
</dbReference>
<dbReference type="Gene3D" id="6.10.250.2410">
    <property type="match status" value="1"/>
</dbReference>
<dbReference type="EMBL" id="CP031222">
    <property type="protein sequence ID" value="AXI04522.1"/>
    <property type="molecule type" value="Genomic_DNA"/>
</dbReference>
<dbReference type="Proteomes" id="UP000253940">
    <property type="component" value="Chromosome"/>
</dbReference>
<dbReference type="InterPro" id="IPR003768">
    <property type="entry name" value="ScpA"/>
</dbReference>
<dbReference type="KEGG" id="mbah:HYN46_03860"/>
<reference evidence="2 3" key="1">
    <citation type="submission" date="2018-07" db="EMBL/GenBank/DDBJ databases">
        <title>Genome sequencing of Moraxellaceae gen. HYN0046.</title>
        <authorList>
            <person name="Kim M."/>
            <person name="Yi H."/>
        </authorList>
    </citation>
    <scope>NUCLEOTIDE SEQUENCE [LARGE SCALE GENOMIC DNA]</scope>
    <source>
        <strain evidence="2 3">HYN0046</strain>
    </source>
</reference>
<sequence length="272" mass="30513">MNQLAESEAEQHQVNLARVNDEWFSELPEDLYIPPEAFAIMLERFEGPLDFLLYLVRKNGLDLVKLDIAPIATQYLAYIRLMQQLDIELAGDYLVMAALLADLKSRLLLPAPKTLTVEDDPRKNLLARLEEYARIKSGAAALNDQLIEGRDVFAVTVGVSSVLPADAEPDIARFDAEILWLAMRALLTRPPVIEHRIIAEEVPLEDRIMAVRHALADGHSVRFDRLLVSSQGRMGVVVTFMAILELLRQQEIEIVDDGSEKLLTVRGLPRAA</sequence>
<name>A0A345PB63_9GAMM</name>
<accession>A0A345PB63</accession>
<dbReference type="AlphaFoldDB" id="A0A345PB63"/>
<evidence type="ECO:0000313" key="2">
    <source>
        <dbReference type="EMBL" id="AXI04522.1"/>
    </source>
</evidence>